<protein>
    <submittedName>
        <fullName evidence="3">Uncharacterized protein</fullName>
    </submittedName>
</protein>
<reference evidence="3" key="1">
    <citation type="journal article" date="2020" name="Phytopathology">
        <title>Genome Sequence Resources of Colletotrichum truncatum, C. plurivorum, C. musicola, and C. sojae: Four Species Pathogenic to Soybean (Glycine max).</title>
        <authorList>
            <person name="Rogerio F."/>
            <person name="Boufleur T.R."/>
            <person name="Ciampi-Guillardi M."/>
            <person name="Sukno S.A."/>
            <person name="Thon M.R."/>
            <person name="Massola Junior N.S."/>
            <person name="Baroncelli R."/>
        </authorList>
    </citation>
    <scope>NUCLEOTIDE SEQUENCE</scope>
    <source>
        <strain evidence="3">LFN0074</strain>
    </source>
</reference>
<dbReference type="AlphaFoldDB" id="A0A8H6JKS1"/>
<gene>
    <name evidence="3" type="ORF">CMUS01_12606</name>
</gene>
<feature type="chain" id="PRO_5034180949" evidence="2">
    <location>
        <begin position="19"/>
        <end position="226"/>
    </location>
</feature>
<feature type="region of interest" description="Disordered" evidence="1">
    <location>
        <begin position="33"/>
        <end position="129"/>
    </location>
</feature>
<comment type="caution">
    <text evidence="3">The sequence shown here is derived from an EMBL/GenBank/DDBJ whole genome shotgun (WGS) entry which is preliminary data.</text>
</comment>
<evidence type="ECO:0000256" key="1">
    <source>
        <dbReference type="SAM" id="MobiDB-lite"/>
    </source>
</evidence>
<dbReference type="EMBL" id="WIGM01000725">
    <property type="protein sequence ID" value="KAF6814618.1"/>
    <property type="molecule type" value="Genomic_DNA"/>
</dbReference>
<accession>A0A8H6JKS1</accession>
<evidence type="ECO:0000313" key="3">
    <source>
        <dbReference type="EMBL" id="KAF6814618.1"/>
    </source>
</evidence>
<keyword evidence="2" id="KW-0732">Signal</keyword>
<evidence type="ECO:0000256" key="2">
    <source>
        <dbReference type="SAM" id="SignalP"/>
    </source>
</evidence>
<proteinExistence type="predicted"/>
<keyword evidence="4" id="KW-1185">Reference proteome</keyword>
<evidence type="ECO:0000313" key="4">
    <source>
        <dbReference type="Proteomes" id="UP000639643"/>
    </source>
</evidence>
<feature type="signal peptide" evidence="2">
    <location>
        <begin position="1"/>
        <end position="18"/>
    </location>
</feature>
<feature type="compositionally biased region" description="Basic and acidic residues" evidence="1">
    <location>
        <begin position="101"/>
        <end position="113"/>
    </location>
</feature>
<dbReference type="Proteomes" id="UP000639643">
    <property type="component" value="Unassembled WGS sequence"/>
</dbReference>
<feature type="compositionally biased region" description="Basic and acidic residues" evidence="1">
    <location>
        <begin position="62"/>
        <end position="71"/>
    </location>
</feature>
<name>A0A8H6JKS1_9PEZI</name>
<feature type="region of interest" description="Disordered" evidence="1">
    <location>
        <begin position="151"/>
        <end position="208"/>
    </location>
</feature>
<organism evidence="3 4">
    <name type="scientific">Colletotrichum musicola</name>
    <dbReference type="NCBI Taxonomy" id="2175873"/>
    <lineage>
        <taxon>Eukaryota</taxon>
        <taxon>Fungi</taxon>
        <taxon>Dikarya</taxon>
        <taxon>Ascomycota</taxon>
        <taxon>Pezizomycotina</taxon>
        <taxon>Sordariomycetes</taxon>
        <taxon>Hypocreomycetidae</taxon>
        <taxon>Glomerellales</taxon>
        <taxon>Glomerellaceae</taxon>
        <taxon>Colletotrichum</taxon>
        <taxon>Colletotrichum orchidearum species complex</taxon>
    </lineage>
</organism>
<sequence length="226" mass="24425">MKLSSYAIATVFVAGAFAAPAKLVSRLEDRSLETVSHVKNPTPPDPFKGTPARSVSNEEFGLVERDPRDPQPGEEGAPVQHPRPNPCEDGSCFKPPRGKPRAVEIETDKRDVDATSLAERTPVEFKEDHGEIIDPGFRVRKRDSDAGLVERAPAKVNQDAAPVQHPRPIPGEDGSGFKPAGSIPRDIRNKTKAPVFTGDPAIKRAPKDVKNKTKVPVFTGDPAFTG</sequence>